<accession>A0A1H6PYJ3</accession>
<dbReference type="InterPro" id="IPR056453">
    <property type="entry name" value="HTH_DNAJC9"/>
</dbReference>
<feature type="region of interest" description="Disordered" evidence="2">
    <location>
        <begin position="217"/>
        <end position="253"/>
    </location>
</feature>
<organism evidence="3 4">
    <name type="scientific">Yarrowia lipolytica</name>
    <name type="common">Candida lipolytica</name>
    <dbReference type="NCBI Taxonomy" id="4952"/>
    <lineage>
        <taxon>Eukaryota</taxon>
        <taxon>Fungi</taxon>
        <taxon>Dikarya</taxon>
        <taxon>Ascomycota</taxon>
        <taxon>Saccharomycotina</taxon>
        <taxon>Dipodascomycetes</taxon>
        <taxon>Dipodascales</taxon>
        <taxon>Dipodascales incertae sedis</taxon>
        <taxon>Yarrowia</taxon>
    </lineage>
</organism>
<evidence type="ECO:0000256" key="2">
    <source>
        <dbReference type="SAM" id="MobiDB-lite"/>
    </source>
</evidence>
<dbReference type="Pfam" id="PF00226">
    <property type="entry name" value="DnaJ"/>
    <property type="match status" value="1"/>
</dbReference>
<gene>
    <name evidence="3" type="ORF">YALI1_E19871g</name>
</gene>
<sequence>MLEPGHDLYAIIGLVQTDKPTVAIIKTSYRRAALKAHPDKGGSDVEFQKVAFAYAVLSDEHRRKRYDTTGEYTEGVDGDLQDYFDQVCKRGVTEEMIKEDKKAYQGSEEERDDVLEAYEEYEGDMDLLFESIIHSEIEADEKRFKKMIDEAIESGDVKKYKKYAGESDKKTQKRLKKAKKEEKEAEKAAKEIGLKKEDGEAGLQALILKRQRERQGNSFLDKLEEKYAPKTKKGKKREEPSEEAFAKNRKSKK</sequence>
<name>A0A1H6PYJ3_YARLL</name>
<dbReference type="eggNOG" id="KOG0719">
    <property type="taxonomic scope" value="Eukaryota"/>
</dbReference>
<dbReference type="PANTHER" id="PTHR44144">
    <property type="entry name" value="DNAJ HOMOLOG SUBFAMILY C MEMBER 9"/>
    <property type="match status" value="1"/>
</dbReference>
<reference evidence="3 4" key="1">
    <citation type="journal article" date="2016" name="PLoS ONE">
        <title>Sequence Assembly of Yarrowia lipolytica Strain W29/CLIB89 Shows Transposable Element Diversity.</title>
        <authorList>
            <person name="Magnan C."/>
            <person name="Yu J."/>
            <person name="Chang I."/>
            <person name="Jahn E."/>
            <person name="Kanomata Y."/>
            <person name="Wu J."/>
            <person name="Zeller M."/>
            <person name="Oakes M."/>
            <person name="Baldi P."/>
            <person name="Sandmeyer S."/>
        </authorList>
    </citation>
    <scope>NUCLEOTIDE SEQUENCE [LARGE SCALE GENOMIC DNA]</scope>
    <source>
        <strain evidence="4">CLIB89(W29)</strain>
    </source>
</reference>
<dbReference type="RefSeq" id="XP_504032.2">
    <property type="nucleotide sequence ID" value="XM_504032.2"/>
</dbReference>
<dbReference type="KEGG" id="yli:2911631"/>
<dbReference type="SMART" id="SM00271">
    <property type="entry name" value="DnaJ"/>
    <property type="match status" value="1"/>
</dbReference>
<dbReference type="GO" id="GO:0005737">
    <property type="term" value="C:cytoplasm"/>
    <property type="evidence" value="ECO:0007669"/>
    <property type="project" value="TreeGrafter"/>
</dbReference>
<proteinExistence type="predicted"/>
<evidence type="ECO:0000313" key="3">
    <source>
        <dbReference type="EMBL" id="AOW05513.1"/>
    </source>
</evidence>
<dbReference type="InterPro" id="IPR036869">
    <property type="entry name" value="J_dom_sf"/>
</dbReference>
<protein>
    <submittedName>
        <fullName evidence="3">Uncharacterized protein</fullName>
    </submittedName>
</protein>
<evidence type="ECO:0000256" key="1">
    <source>
        <dbReference type="SAM" id="Coils"/>
    </source>
</evidence>
<dbReference type="OrthoDB" id="110024at2759"/>
<dbReference type="VEuPathDB" id="FungiDB:YALI0_E16665g"/>
<feature type="coiled-coil region" evidence="1">
    <location>
        <begin position="168"/>
        <end position="198"/>
    </location>
</feature>
<dbReference type="VEuPathDB" id="FungiDB:YALI1_E19871g"/>
<dbReference type="GO" id="GO:0005634">
    <property type="term" value="C:nucleus"/>
    <property type="evidence" value="ECO:0007669"/>
    <property type="project" value="TreeGrafter"/>
</dbReference>
<dbReference type="CDD" id="cd06257">
    <property type="entry name" value="DnaJ"/>
    <property type="match status" value="1"/>
</dbReference>
<dbReference type="Pfam" id="PF23302">
    <property type="entry name" value="HTH_DNAJC9"/>
    <property type="match status" value="1"/>
</dbReference>
<dbReference type="PANTHER" id="PTHR44144:SF1">
    <property type="entry name" value="DNAJ HOMOLOG SUBFAMILY C MEMBER 9"/>
    <property type="match status" value="1"/>
</dbReference>
<dbReference type="Gene3D" id="1.10.287.110">
    <property type="entry name" value="DnaJ domain"/>
    <property type="match status" value="1"/>
</dbReference>
<evidence type="ECO:0000313" key="4">
    <source>
        <dbReference type="Proteomes" id="UP000182444"/>
    </source>
</evidence>
<dbReference type="GO" id="GO:0031072">
    <property type="term" value="F:heat shock protein binding"/>
    <property type="evidence" value="ECO:0007669"/>
    <property type="project" value="TreeGrafter"/>
</dbReference>
<dbReference type="InterPro" id="IPR001623">
    <property type="entry name" value="DnaJ_domain"/>
</dbReference>
<dbReference type="SUPFAM" id="SSF46565">
    <property type="entry name" value="Chaperone J-domain"/>
    <property type="match status" value="1"/>
</dbReference>
<dbReference type="GeneID" id="2911631"/>
<dbReference type="InterPro" id="IPR018253">
    <property type="entry name" value="DnaJ_domain_CS"/>
</dbReference>
<dbReference type="EMBL" id="CP017557">
    <property type="protein sequence ID" value="AOW05513.1"/>
    <property type="molecule type" value="Genomic_DNA"/>
</dbReference>
<dbReference type="AlphaFoldDB" id="A0A1H6PYJ3"/>
<dbReference type="PROSITE" id="PS50076">
    <property type="entry name" value="DNAJ_2"/>
    <property type="match status" value="1"/>
</dbReference>
<dbReference type="PROSITE" id="PS00636">
    <property type="entry name" value="DNAJ_1"/>
    <property type="match status" value="1"/>
</dbReference>
<dbReference type="InterPro" id="IPR052594">
    <property type="entry name" value="J_domain-containing_protein"/>
</dbReference>
<dbReference type="Proteomes" id="UP000182444">
    <property type="component" value="Chromosome 1E"/>
</dbReference>
<keyword evidence="1" id="KW-0175">Coiled coil</keyword>